<name>A0ABQ5ZUE4_9GAMM</name>
<dbReference type="NCBIfam" id="TIGR00516">
    <property type="entry name" value="acpS"/>
    <property type="match status" value="1"/>
</dbReference>
<keyword evidence="4 8" id="KW-0276">Fatty acid metabolism</keyword>
<comment type="similarity">
    <text evidence="8">Belongs to the P-Pant transferase superfamily. AcpS family.</text>
</comment>
<keyword evidence="5 8" id="KW-0460">Magnesium</keyword>
<feature type="binding site" evidence="8">
    <location>
        <position position="57"/>
    </location>
    <ligand>
        <name>Mg(2+)</name>
        <dbReference type="ChEBI" id="CHEBI:18420"/>
    </ligand>
</feature>
<keyword evidence="11" id="KW-1185">Reference proteome</keyword>
<dbReference type="Gene3D" id="3.90.470.20">
    <property type="entry name" value="4'-phosphopantetheinyl transferase domain"/>
    <property type="match status" value="1"/>
</dbReference>
<comment type="subcellular location">
    <subcellularLocation>
        <location evidence="8">Cytoplasm</location>
    </subcellularLocation>
</comment>
<evidence type="ECO:0000313" key="10">
    <source>
        <dbReference type="EMBL" id="GLR62670.1"/>
    </source>
</evidence>
<dbReference type="EMBL" id="BSOR01000001">
    <property type="protein sequence ID" value="GLR62670.1"/>
    <property type="molecule type" value="Genomic_DNA"/>
</dbReference>
<dbReference type="NCBIfam" id="NF000832">
    <property type="entry name" value="PRK00070.3-2"/>
    <property type="match status" value="1"/>
</dbReference>
<dbReference type="InterPro" id="IPR008278">
    <property type="entry name" value="4-PPantetheinyl_Trfase_dom"/>
</dbReference>
<evidence type="ECO:0000259" key="9">
    <source>
        <dbReference type="Pfam" id="PF01648"/>
    </source>
</evidence>
<dbReference type="InterPro" id="IPR004568">
    <property type="entry name" value="Ppantetheine-prot_Trfase_dom"/>
</dbReference>
<dbReference type="SUPFAM" id="SSF56214">
    <property type="entry name" value="4'-phosphopantetheinyl transferase"/>
    <property type="match status" value="1"/>
</dbReference>
<keyword evidence="6 8" id="KW-0443">Lipid metabolism</keyword>
<keyword evidence="3 8" id="KW-0479">Metal-binding</keyword>
<evidence type="ECO:0000256" key="4">
    <source>
        <dbReference type="ARBA" id="ARBA00022832"/>
    </source>
</evidence>
<keyword evidence="8" id="KW-0963">Cytoplasm</keyword>
<evidence type="ECO:0000256" key="3">
    <source>
        <dbReference type="ARBA" id="ARBA00022723"/>
    </source>
</evidence>
<comment type="caution">
    <text evidence="10">The sequence shown here is derived from an EMBL/GenBank/DDBJ whole genome shotgun (WGS) entry which is preliminary data.</text>
</comment>
<evidence type="ECO:0000256" key="2">
    <source>
        <dbReference type="ARBA" id="ARBA00022679"/>
    </source>
</evidence>
<sequence>MIIGIGTDLAKIERFNAILQRRAEAITRRLLTAKEAKAMQQAASQAAFLAKRFAAKEALLKALGTGLRNGLSWQDMEVSNDELGKPIMQLSGKAAELASAKGVNTVHLTISDEKEMALAFVVLEG</sequence>
<evidence type="ECO:0000256" key="6">
    <source>
        <dbReference type="ARBA" id="ARBA00023098"/>
    </source>
</evidence>
<dbReference type="RefSeq" id="WP_027850105.1">
    <property type="nucleotide sequence ID" value="NZ_BSOR01000001.1"/>
</dbReference>
<keyword evidence="1 8" id="KW-0444">Lipid biosynthesis</keyword>
<gene>
    <name evidence="8 10" type="primary">acpS</name>
    <name evidence="10" type="ORF">GCM10007878_01050</name>
</gene>
<dbReference type="Proteomes" id="UP001156682">
    <property type="component" value="Unassembled WGS sequence"/>
</dbReference>
<accession>A0ABQ5ZUE4</accession>
<dbReference type="HAMAP" id="MF_00101">
    <property type="entry name" value="AcpS"/>
    <property type="match status" value="1"/>
</dbReference>
<evidence type="ECO:0000313" key="11">
    <source>
        <dbReference type="Proteomes" id="UP001156682"/>
    </source>
</evidence>
<feature type="binding site" evidence="8">
    <location>
        <position position="8"/>
    </location>
    <ligand>
        <name>Mg(2+)</name>
        <dbReference type="ChEBI" id="CHEBI:18420"/>
    </ligand>
</feature>
<feature type="domain" description="4'-phosphopantetheinyl transferase" evidence="9">
    <location>
        <begin position="4"/>
        <end position="99"/>
    </location>
</feature>
<proteinExistence type="inferred from homology"/>
<keyword evidence="2 8" id="KW-0808">Transferase</keyword>
<organism evidence="10 11">
    <name type="scientific">Marinospirillum insulare</name>
    <dbReference type="NCBI Taxonomy" id="217169"/>
    <lineage>
        <taxon>Bacteria</taxon>
        <taxon>Pseudomonadati</taxon>
        <taxon>Pseudomonadota</taxon>
        <taxon>Gammaproteobacteria</taxon>
        <taxon>Oceanospirillales</taxon>
        <taxon>Oceanospirillaceae</taxon>
        <taxon>Marinospirillum</taxon>
    </lineage>
</organism>
<dbReference type="EC" id="2.7.8.7" evidence="8"/>
<dbReference type="NCBIfam" id="TIGR00556">
    <property type="entry name" value="pantethn_trn"/>
    <property type="match status" value="1"/>
</dbReference>
<comment type="cofactor">
    <cofactor evidence="8">
        <name>Mg(2+)</name>
        <dbReference type="ChEBI" id="CHEBI:18420"/>
    </cofactor>
</comment>
<reference evidence="11" key="1">
    <citation type="journal article" date="2019" name="Int. J. Syst. Evol. Microbiol.">
        <title>The Global Catalogue of Microorganisms (GCM) 10K type strain sequencing project: providing services to taxonomists for standard genome sequencing and annotation.</title>
        <authorList>
            <consortium name="The Broad Institute Genomics Platform"/>
            <consortium name="The Broad Institute Genome Sequencing Center for Infectious Disease"/>
            <person name="Wu L."/>
            <person name="Ma J."/>
        </authorList>
    </citation>
    <scope>NUCLEOTIDE SEQUENCE [LARGE SCALE GENOMIC DNA]</scope>
    <source>
        <strain evidence="11">NBRC 100033</strain>
    </source>
</reference>
<keyword evidence="7 8" id="KW-0275">Fatty acid biosynthesis</keyword>
<evidence type="ECO:0000256" key="5">
    <source>
        <dbReference type="ARBA" id="ARBA00022842"/>
    </source>
</evidence>
<dbReference type="Pfam" id="PF01648">
    <property type="entry name" value="ACPS"/>
    <property type="match status" value="1"/>
</dbReference>
<comment type="catalytic activity">
    <reaction evidence="8">
        <text>apo-[ACP] + CoA = holo-[ACP] + adenosine 3',5'-bisphosphate + H(+)</text>
        <dbReference type="Rhea" id="RHEA:12068"/>
        <dbReference type="Rhea" id="RHEA-COMP:9685"/>
        <dbReference type="Rhea" id="RHEA-COMP:9690"/>
        <dbReference type="ChEBI" id="CHEBI:15378"/>
        <dbReference type="ChEBI" id="CHEBI:29999"/>
        <dbReference type="ChEBI" id="CHEBI:57287"/>
        <dbReference type="ChEBI" id="CHEBI:58343"/>
        <dbReference type="ChEBI" id="CHEBI:64479"/>
        <dbReference type="EC" id="2.7.8.7"/>
    </reaction>
</comment>
<protein>
    <recommendedName>
        <fullName evidence="8">Holo-[acyl-carrier-protein] synthase</fullName>
        <shortName evidence="8">Holo-ACP synthase</shortName>
        <ecNumber evidence="8">2.7.8.7</ecNumber>
    </recommendedName>
    <alternativeName>
        <fullName evidence="8">4'-phosphopantetheinyl transferase AcpS</fullName>
    </alternativeName>
</protein>
<dbReference type="InterPro" id="IPR037143">
    <property type="entry name" value="4-PPantetheinyl_Trfase_dom_sf"/>
</dbReference>
<evidence type="ECO:0000256" key="7">
    <source>
        <dbReference type="ARBA" id="ARBA00023160"/>
    </source>
</evidence>
<evidence type="ECO:0000256" key="1">
    <source>
        <dbReference type="ARBA" id="ARBA00022516"/>
    </source>
</evidence>
<dbReference type="InterPro" id="IPR002582">
    <property type="entry name" value="ACPS"/>
</dbReference>
<comment type="function">
    <text evidence="8">Transfers the 4'-phosphopantetheine moiety from coenzyme A to a Ser of acyl-carrier-protein.</text>
</comment>
<evidence type="ECO:0000256" key="8">
    <source>
        <dbReference type="HAMAP-Rule" id="MF_00101"/>
    </source>
</evidence>